<dbReference type="Proteomes" id="UP000380386">
    <property type="component" value="Unassembled WGS sequence"/>
</dbReference>
<organism evidence="2 3">
    <name type="scientific">Companilactobacillus mishanensis</name>
    <dbReference type="NCBI Taxonomy" id="2486008"/>
    <lineage>
        <taxon>Bacteria</taxon>
        <taxon>Bacillati</taxon>
        <taxon>Bacillota</taxon>
        <taxon>Bacilli</taxon>
        <taxon>Lactobacillales</taxon>
        <taxon>Lactobacillaceae</taxon>
        <taxon>Companilactobacillus</taxon>
    </lineage>
</organism>
<dbReference type="AlphaFoldDB" id="A0A5P0ZHX0"/>
<evidence type="ECO:0000313" key="3">
    <source>
        <dbReference type="Proteomes" id="UP000380386"/>
    </source>
</evidence>
<proteinExistence type="predicted"/>
<keyword evidence="1" id="KW-0812">Transmembrane</keyword>
<feature type="transmembrane region" description="Helical" evidence="1">
    <location>
        <begin position="12"/>
        <end position="30"/>
    </location>
</feature>
<evidence type="ECO:0000313" key="2">
    <source>
        <dbReference type="EMBL" id="MQS52639.1"/>
    </source>
</evidence>
<accession>A0A5P0ZHX0</accession>
<name>A0A5P0ZHX0_9LACO</name>
<dbReference type="EMBL" id="VDFM01000006">
    <property type="protein sequence ID" value="MQS52639.1"/>
    <property type="molecule type" value="Genomic_DNA"/>
</dbReference>
<gene>
    <name evidence="2" type="ORF">FHL02_06355</name>
</gene>
<evidence type="ECO:0000256" key="1">
    <source>
        <dbReference type="SAM" id="Phobius"/>
    </source>
</evidence>
<dbReference type="OrthoDB" id="2295564at2"/>
<reference evidence="2 3" key="1">
    <citation type="journal article" date="2019" name="Syst. Appl. Microbiol.">
        <title>Polyphasic characterization of two novel Lactobacillus spp. isolated from blown salami packages: Description of Lactobacillus halodurans sp. nov. and Lactobacillus salsicarnum sp. nov.</title>
        <authorList>
            <person name="Schuster J.A."/>
            <person name="Klingl A."/>
            <person name="Vogel R.F."/>
            <person name="Ehrmann M.A."/>
        </authorList>
    </citation>
    <scope>NUCLEOTIDE SEQUENCE [LARGE SCALE GENOMIC DNA]</scope>
    <source>
        <strain evidence="2 3">TMW 1.2118</strain>
    </source>
</reference>
<keyword evidence="1" id="KW-1133">Transmembrane helix</keyword>
<sequence length="185" mass="21018">MENQDNNQKKSSVLGKTVWTILILIIFIGAKTYMSNSSNGHAAPALPQGLSSTDDIMSYLGKHKKSNDQISLESAMAQFNYSSDSDIQEQLQTDPVIFIMKNKDTGRYVFKYKSHYVYLVKEITDFYSDGSSSFIYFVAGIKKDEDGKLYVKKLNAKKYDDSNAKDSDGYSIEDYNNYYGMDEDE</sequence>
<protein>
    <submittedName>
        <fullName evidence="2">Uncharacterized protein</fullName>
    </submittedName>
</protein>
<dbReference type="RefSeq" id="WP_153383132.1">
    <property type="nucleotide sequence ID" value="NZ_VDFM01000006.1"/>
</dbReference>
<comment type="caution">
    <text evidence="2">The sequence shown here is derived from an EMBL/GenBank/DDBJ whole genome shotgun (WGS) entry which is preliminary data.</text>
</comment>
<keyword evidence="1" id="KW-0472">Membrane</keyword>